<dbReference type="InterPro" id="IPR013556">
    <property type="entry name" value="Flag_M-ring_C"/>
</dbReference>
<dbReference type="PANTHER" id="PTHR30046:SF0">
    <property type="entry name" value="FLAGELLAR M-RING PROTEIN"/>
    <property type="match status" value="1"/>
</dbReference>
<dbReference type="InterPro" id="IPR045851">
    <property type="entry name" value="AMP-bd_C_sf"/>
</dbReference>
<dbReference type="InterPro" id="IPR043427">
    <property type="entry name" value="YscJ/FliF"/>
</dbReference>
<dbReference type="GO" id="GO:0005886">
    <property type="term" value="C:plasma membrane"/>
    <property type="evidence" value="ECO:0007669"/>
    <property type="project" value="UniProtKB-SubCell"/>
</dbReference>
<dbReference type="Pfam" id="PF08345">
    <property type="entry name" value="YscJ_FliF_C"/>
    <property type="match status" value="1"/>
</dbReference>
<dbReference type="GO" id="GO:0071973">
    <property type="term" value="P:bacterial-type flagellum-dependent cell motility"/>
    <property type="evidence" value="ECO:0007669"/>
    <property type="project" value="InterPro"/>
</dbReference>
<keyword evidence="7 11" id="KW-0472">Membrane</keyword>
<keyword evidence="14" id="KW-0966">Cell projection</keyword>
<evidence type="ECO:0000256" key="7">
    <source>
        <dbReference type="ARBA" id="ARBA00023136"/>
    </source>
</evidence>
<dbReference type="STRING" id="555088.DealDRAFT_2641"/>
<proteinExistence type="inferred from homology"/>
<comment type="caution">
    <text evidence="14">The sequence shown here is derived from an EMBL/GenBank/DDBJ whole genome shotgun (WGS) entry which is preliminary data.</text>
</comment>
<evidence type="ECO:0000256" key="1">
    <source>
        <dbReference type="ARBA" id="ARBA00004117"/>
    </source>
</evidence>
<keyword evidence="8 9" id="KW-0975">Bacterial flagellum</keyword>
<evidence type="ECO:0000313" key="15">
    <source>
        <dbReference type="Proteomes" id="UP000006443"/>
    </source>
</evidence>
<comment type="function">
    <text evidence="9">The M ring may be actively involved in energy transduction.</text>
</comment>
<dbReference type="RefSeq" id="WP_008518248.1">
    <property type="nucleotide sequence ID" value="NZ_ACJM01000016.1"/>
</dbReference>
<feature type="transmembrane region" description="Helical" evidence="11">
    <location>
        <begin position="28"/>
        <end position="49"/>
    </location>
</feature>
<dbReference type="GO" id="GO:0003774">
    <property type="term" value="F:cytoskeletal motor activity"/>
    <property type="evidence" value="ECO:0007669"/>
    <property type="project" value="InterPro"/>
</dbReference>
<dbReference type="GO" id="GO:0009431">
    <property type="term" value="C:bacterial-type flagellum basal body, MS ring"/>
    <property type="evidence" value="ECO:0007669"/>
    <property type="project" value="InterPro"/>
</dbReference>
<keyword evidence="15" id="KW-1185">Reference proteome</keyword>
<dbReference type="Pfam" id="PF01514">
    <property type="entry name" value="YscJ_FliF"/>
    <property type="match status" value="1"/>
</dbReference>
<sequence length="519" mass="57716">MAEEERATAVRVQDLPEKWQQLSQRKKIAAIVMAVAIIVTLFFLGQAIARPRMALLFTGLEPVDAGRIAARLQEMNVQYSLDDEGRTILVRQDMVDDVRIQLASDESLNIGGGSGFELFDQTNLGATDFNRRMDYLRALQEELRRTIVRLDEVEQARVHLALPEPSVFIQDSAEPSASIVLALSPVSRLDSERVRGIVHLVAGSVENMRPENVTVIDTTGNILSDQLDNLDPTKQLAEATMAQLDIKRSFEKELERRVQVMLERILGPGQAIAMITADLDFDSHESTVITFDSEGVPRSQTITEEYFEGAGVVPGEAGADSNIPGYPWVGGTGDSTYERYDETTNYEINETTERQIRAPGKLVQLNASVVVNDNGGQLSQAQVRQISEAVEAALGYQVGRGDSISVQGMSFDTSHQEDAMLAMEEAARREMIERYVTIGAIALAAIIIFFVILRAFRAWRERQLEAELAALASAPKIQEEPAEEMEETPQQRLHKRVRDLAEREPESVAHLIRAWLAEE</sequence>
<feature type="transmembrane region" description="Helical" evidence="11">
    <location>
        <begin position="435"/>
        <end position="456"/>
    </location>
</feature>
<gene>
    <name evidence="14" type="ORF">DealDRAFT_2641</name>
</gene>
<dbReference type="PANTHER" id="PTHR30046">
    <property type="entry name" value="FLAGELLAR M-RING PROTEIN"/>
    <property type="match status" value="1"/>
</dbReference>
<evidence type="ECO:0000256" key="4">
    <source>
        <dbReference type="ARBA" id="ARBA00022475"/>
    </source>
</evidence>
<evidence type="ECO:0000259" key="13">
    <source>
        <dbReference type="Pfam" id="PF08345"/>
    </source>
</evidence>
<evidence type="ECO:0000256" key="6">
    <source>
        <dbReference type="ARBA" id="ARBA00022989"/>
    </source>
</evidence>
<dbReference type="EMBL" id="ACJM01000016">
    <property type="protein sequence ID" value="EEG76529.1"/>
    <property type="molecule type" value="Genomic_DNA"/>
</dbReference>
<evidence type="ECO:0000256" key="10">
    <source>
        <dbReference type="SAM" id="MobiDB-lite"/>
    </source>
</evidence>
<evidence type="ECO:0000256" key="8">
    <source>
        <dbReference type="ARBA" id="ARBA00023143"/>
    </source>
</evidence>
<dbReference type="Gene3D" id="3.30.300.30">
    <property type="match status" value="1"/>
</dbReference>
<feature type="domain" description="Flagellar M-ring N-terminal" evidence="12">
    <location>
        <begin position="49"/>
        <end position="224"/>
    </location>
</feature>
<dbReference type="InterPro" id="IPR006182">
    <property type="entry name" value="FliF_N_dom"/>
</dbReference>
<dbReference type="NCBIfam" id="TIGR00206">
    <property type="entry name" value="fliF"/>
    <property type="match status" value="1"/>
</dbReference>
<evidence type="ECO:0000256" key="9">
    <source>
        <dbReference type="PIRNR" id="PIRNR004862"/>
    </source>
</evidence>
<dbReference type="AlphaFoldDB" id="C0GJI2"/>
<name>C0GJI2_DETAL</name>
<dbReference type="InterPro" id="IPR000067">
    <property type="entry name" value="FlgMring_FliF"/>
</dbReference>
<dbReference type="eggNOG" id="COG1766">
    <property type="taxonomic scope" value="Bacteria"/>
</dbReference>
<evidence type="ECO:0000256" key="5">
    <source>
        <dbReference type="ARBA" id="ARBA00022692"/>
    </source>
</evidence>
<evidence type="ECO:0000313" key="14">
    <source>
        <dbReference type="EMBL" id="EEG76529.1"/>
    </source>
</evidence>
<dbReference type="PRINTS" id="PR01009">
    <property type="entry name" value="FLGMRINGFLIF"/>
</dbReference>
<comment type="subcellular location">
    <subcellularLocation>
        <location evidence="1 9">Bacterial flagellum basal body</location>
    </subcellularLocation>
    <subcellularLocation>
        <location evidence="2">Cell membrane</location>
        <topology evidence="2">Multi-pass membrane protein</topology>
    </subcellularLocation>
</comment>
<evidence type="ECO:0000256" key="2">
    <source>
        <dbReference type="ARBA" id="ARBA00004651"/>
    </source>
</evidence>
<feature type="domain" description="Flagellar M-ring C-terminal" evidence="13">
    <location>
        <begin position="262"/>
        <end position="411"/>
    </location>
</feature>
<comment type="similarity">
    <text evidence="3 9">Belongs to the FliF family.</text>
</comment>
<keyword evidence="14" id="KW-0282">Flagellum</keyword>
<keyword evidence="5 11" id="KW-0812">Transmembrane</keyword>
<organism evidence="14 15">
    <name type="scientific">Dethiobacter alkaliphilus AHT 1</name>
    <dbReference type="NCBI Taxonomy" id="555088"/>
    <lineage>
        <taxon>Bacteria</taxon>
        <taxon>Bacillati</taxon>
        <taxon>Bacillota</taxon>
        <taxon>Dethiobacteria</taxon>
        <taxon>Dethiobacterales</taxon>
        <taxon>Dethiobacteraceae</taxon>
        <taxon>Dethiobacter</taxon>
    </lineage>
</organism>
<protein>
    <recommendedName>
        <fullName evidence="9">Flagellar M-ring protein</fullName>
    </recommendedName>
</protein>
<dbReference type="PIRSF" id="PIRSF004862">
    <property type="entry name" value="FliF"/>
    <property type="match status" value="1"/>
</dbReference>
<keyword evidence="6 11" id="KW-1133">Transmembrane helix</keyword>
<dbReference type="OrthoDB" id="9807026at2"/>
<evidence type="ECO:0000259" key="12">
    <source>
        <dbReference type="Pfam" id="PF01514"/>
    </source>
</evidence>
<keyword evidence="14" id="KW-0969">Cilium</keyword>
<evidence type="ECO:0000256" key="3">
    <source>
        <dbReference type="ARBA" id="ARBA00007971"/>
    </source>
</evidence>
<evidence type="ECO:0000256" key="11">
    <source>
        <dbReference type="SAM" id="Phobius"/>
    </source>
</evidence>
<accession>C0GJI2</accession>
<reference evidence="14 15" key="1">
    <citation type="submission" date="2009-02" db="EMBL/GenBank/DDBJ databases">
        <title>Sequencing of the draft genome and assembly of Dethiobacter alkaliphilus AHT 1.</title>
        <authorList>
            <consortium name="US DOE Joint Genome Institute (JGI-PGF)"/>
            <person name="Lucas S."/>
            <person name="Copeland A."/>
            <person name="Lapidus A."/>
            <person name="Glavina del Rio T."/>
            <person name="Dalin E."/>
            <person name="Tice H."/>
            <person name="Bruce D."/>
            <person name="Goodwin L."/>
            <person name="Pitluck S."/>
            <person name="Larimer F."/>
            <person name="Land M.L."/>
            <person name="Hauser L."/>
            <person name="Muyzer G."/>
        </authorList>
    </citation>
    <scope>NUCLEOTIDE SEQUENCE [LARGE SCALE GENOMIC DNA]</scope>
    <source>
        <strain evidence="14 15">AHT 1</strain>
    </source>
</reference>
<dbReference type="Proteomes" id="UP000006443">
    <property type="component" value="Unassembled WGS sequence"/>
</dbReference>
<feature type="region of interest" description="Disordered" evidence="10">
    <location>
        <begin position="479"/>
        <end position="501"/>
    </location>
</feature>
<keyword evidence="4" id="KW-1003">Cell membrane</keyword>